<feature type="region of interest" description="Disordered" evidence="1">
    <location>
        <begin position="46"/>
        <end position="74"/>
    </location>
</feature>
<proteinExistence type="predicted"/>
<evidence type="ECO:0000256" key="1">
    <source>
        <dbReference type="SAM" id="MobiDB-lite"/>
    </source>
</evidence>
<dbReference type="GO" id="GO:0006310">
    <property type="term" value="P:DNA recombination"/>
    <property type="evidence" value="ECO:0007669"/>
    <property type="project" value="InterPro"/>
</dbReference>
<dbReference type="Gene3D" id="3.30.1330.70">
    <property type="entry name" value="Holliday junction resolvase RusA"/>
    <property type="match status" value="1"/>
</dbReference>
<reference evidence="3" key="1">
    <citation type="journal article" date="2023" name="Commun. Biol.">
        <title>Genome analysis of Parmales, the sister group of diatoms, reveals the evolutionary specialization of diatoms from phago-mixotrophs to photoautotrophs.</title>
        <authorList>
            <person name="Ban H."/>
            <person name="Sato S."/>
            <person name="Yoshikawa S."/>
            <person name="Yamada K."/>
            <person name="Nakamura Y."/>
            <person name="Ichinomiya M."/>
            <person name="Sato N."/>
            <person name="Blanc-Mathieu R."/>
            <person name="Endo H."/>
            <person name="Kuwata A."/>
            <person name="Ogata H."/>
        </authorList>
    </citation>
    <scope>NUCLEOTIDE SEQUENCE [LARGE SCALE GENOMIC DNA]</scope>
</reference>
<organism evidence="2 3">
    <name type="scientific">Triparma columacea</name>
    <dbReference type="NCBI Taxonomy" id="722753"/>
    <lineage>
        <taxon>Eukaryota</taxon>
        <taxon>Sar</taxon>
        <taxon>Stramenopiles</taxon>
        <taxon>Ochrophyta</taxon>
        <taxon>Bolidophyceae</taxon>
        <taxon>Parmales</taxon>
        <taxon>Triparmaceae</taxon>
        <taxon>Triparma</taxon>
    </lineage>
</organism>
<dbReference type="SUPFAM" id="SSF103084">
    <property type="entry name" value="Holliday junction resolvase RusA"/>
    <property type="match status" value="1"/>
</dbReference>
<protein>
    <submittedName>
        <fullName evidence="2">Uncharacterized protein</fullName>
    </submittedName>
</protein>
<dbReference type="InterPro" id="IPR008822">
    <property type="entry name" value="Endonuclease_RusA-like"/>
</dbReference>
<evidence type="ECO:0000313" key="3">
    <source>
        <dbReference type="Proteomes" id="UP001165065"/>
    </source>
</evidence>
<gene>
    <name evidence="2" type="ORF">TrCOL_g7540</name>
</gene>
<dbReference type="Proteomes" id="UP001165065">
    <property type="component" value="Unassembled WGS sequence"/>
</dbReference>
<sequence>MGEEGGWKLVWEEGEGGKEGYEAKPVCFFGPEELLKVKAVFRMRRPRSHYKGNKSGPGRLKTSPPAPPTGGRQDVDNLLKFLLDSLQGLVFEDDRQVVVVEAYKVYDDREEGEGGIDFVVESVEGGELKGMGERALGGSG</sequence>
<dbReference type="OrthoDB" id="45663at2759"/>
<keyword evidence="3" id="KW-1185">Reference proteome</keyword>
<name>A0A9W7L8E6_9STRA</name>
<comment type="caution">
    <text evidence="2">The sequence shown here is derived from an EMBL/GenBank/DDBJ whole genome shotgun (WGS) entry which is preliminary data.</text>
</comment>
<dbReference type="AlphaFoldDB" id="A0A9W7L8E6"/>
<dbReference type="InterPro" id="IPR036614">
    <property type="entry name" value="RusA-like_sf"/>
</dbReference>
<dbReference type="EMBL" id="BRYA01000074">
    <property type="protein sequence ID" value="GMI37568.1"/>
    <property type="molecule type" value="Genomic_DNA"/>
</dbReference>
<dbReference type="GO" id="GO:0006281">
    <property type="term" value="P:DNA repair"/>
    <property type="evidence" value="ECO:0007669"/>
    <property type="project" value="InterPro"/>
</dbReference>
<dbReference type="Pfam" id="PF05866">
    <property type="entry name" value="RusA"/>
    <property type="match status" value="1"/>
</dbReference>
<accession>A0A9W7L8E6</accession>
<dbReference type="GO" id="GO:0000287">
    <property type="term" value="F:magnesium ion binding"/>
    <property type="evidence" value="ECO:0007669"/>
    <property type="project" value="InterPro"/>
</dbReference>
<evidence type="ECO:0000313" key="2">
    <source>
        <dbReference type="EMBL" id="GMI37568.1"/>
    </source>
</evidence>